<keyword evidence="2 4" id="KW-0732">Signal</keyword>
<dbReference type="PRINTS" id="PR01805">
    <property type="entry name" value="VACJLIPOPROT"/>
</dbReference>
<feature type="region of interest" description="Disordered" evidence="3">
    <location>
        <begin position="222"/>
        <end position="246"/>
    </location>
</feature>
<dbReference type="RefSeq" id="WP_013294048.1">
    <property type="nucleotide sequence ID" value="NC_014394.1"/>
</dbReference>
<dbReference type="EMBL" id="CP002159">
    <property type="protein sequence ID" value="ADL56116.1"/>
    <property type="molecule type" value="Genomic_DNA"/>
</dbReference>
<evidence type="ECO:0000256" key="3">
    <source>
        <dbReference type="SAM" id="MobiDB-lite"/>
    </source>
</evidence>
<comment type="similarity">
    <text evidence="1">Belongs to the MlaA family.</text>
</comment>
<dbReference type="PANTHER" id="PTHR30035">
    <property type="entry name" value="LIPOPROTEIN VACJ-RELATED"/>
    <property type="match status" value="1"/>
</dbReference>
<dbReference type="PANTHER" id="PTHR30035:SF3">
    <property type="entry name" value="INTERMEMBRANE PHOSPHOLIPID TRANSPORT SYSTEM LIPOPROTEIN MLAA"/>
    <property type="match status" value="1"/>
</dbReference>
<dbReference type="InterPro" id="IPR007428">
    <property type="entry name" value="MlaA"/>
</dbReference>
<feature type="signal peptide" evidence="4">
    <location>
        <begin position="1"/>
        <end position="19"/>
    </location>
</feature>
<proteinExistence type="inferred from homology"/>
<dbReference type="PROSITE" id="PS51257">
    <property type="entry name" value="PROKAR_LIPOPROTEIN"/>
    <property type="match status" value="1"/>
</dbReference>
<evidence type="ECO:0000256" key="2">
    <source>
        <dbReference type="ARBA" id="ARBA00022729"/>
    </source>
</evidence>
<evidence type="ECO:0000256" key="4">
    <source>
        <dbReference type="SAM" id="SignalP"/>
    </source>
</evidence>
<protein>
    <submittedName>
        <fullName evidence="5">VacJ family lipoprotein</fullName>
    </submittedName>
</protein>
<evidence type="ECO:0000313" key="6">
    <source>
        <dbReference type="Proteomes" id="UP000001235"/>
    </source>
</evidence>
<feature type="chain" id="PRO_5003128210" evidence="4">
    <location>
        <begin position="20"/>
        <end position="246"/>
    </location>
</feature>
<dbReference type="KEGG" id="gca:Galf_2111"/>
<dbReference type="OrthoDB" id="9785326at2"/>
<organism evidence="5 6">
    <name type="scientific">Gallionella capsiferriformans (strain ES-2)</name>
    <name type="common">Gallionella ferruginea capsiferriformans (strain ES-2)</name>
    <dbReference type="NCBI Taxonomy" id="395494"/>
    <lineage>
        <taxon>Bacteria</taxon>
        <taxon>Pseudomonadati</taxon>
        <taxon>Pseudomonadota</taxon>
        <taxon>Betaproteobacteria</taxon>
        <taxon>Nitrosomonadales</taxon>
        <taxon>Gallionellaceae</taxon>
        <taxon>Gallionella</taxon>
    </lineage>
</organism>
<dbReference type="GO" id="GO:0120010">
    <property type="term" value="P:intermembrane phospholipid transfer"/>
    <property type="evidence" value="ECO:0007669"/>
    <property type="project" value="TreeGrafter"/>
</dbReference>
<name>D9SI26_GALCS</name>
<dbReference type="eggNOG" id="COG2853">
    <property type="taxonomic scope" value="Bacteria"/>
</dbReference>
<dbReference type="HOGENOM" id="CLU_059326_1_1_4"/>
<sequence length="246" mass="26732" precursor="true">MKFTPILIALTVASLTGCATHPQTQTDPFEPFNRSMYGFNNALDKAILKPVAQGYNKAVPDTGKTLVSNFFSNLDDVIVTANDLLQFKFKQAFSDGMRVLVNSTVGVGGLIDVASMNLDKHNEDFGQTLGYWGVGSGPYLVLPFLGSSTIRDGLGDLGDSQVSVISNTKNVPTRNALYLTKGIKRRAQLLESESLLDGAVIDRYAFIRDAYLQRRESLVYDGNPPEELFDDATDPASTEAPEAAKP</sequence>
<accession>D9SI26</accession>
<reference evidence="5 6" key="1">
    <citation type="submission" date="2010-08" db="EMBL/GenBank/DDBJ databases">
        <title>Complete sequence of Gallionella capsiferriformans ES-2.</title>
        <authorList>
            <consortium name="US DOE Joint Genome Institute"/>
            <person name="Lucas S."/>
            <person name="Copeland A."/>
            <person name="Lapidus A."/>
            <person name="Cheng J.-F."/>
            <person name="Bruce D."/>
            <person name="Goodwin L."/>
            <person name="Pitluck S."/>
            <person name="Chertkov O."/>
            <person name="Davenport K.W."/>
            <person name="Detter J.C."/>
            <person name="Han C."/>
            <person name="Tapia R."/>
            <person name="Land M."/>
            <person name="Hauser L."/>
            <person name="Chang Y.-J."/>
            <person name="Jeffries C."/>
            <person name="Kyrpides N."/>
            <person name="Ivanova N."/>
            <person name="Mikhailova N."/>
            <person name="Shelobolina E.S."/>
            <person name="Picardal F."/>
            <person name="Roden E."/>
            <person name="Emerson D."/>
            <person name="Woyke T."/>
        </authorList>
    </citation>
    <scope>NUCLEOTIDE SEQUENCE [LARGE SCALE GENOMIC DNA]</scope>
    <source>
        <strain evidence="5 6">ES-2</strain>
    </source>
</reference>
<evidence type="ECO:0000256" key="1">
    <source>
        <dbReference type="ARBA" id="ARBA00010634"/>
    </source>
</evidence>
<keyword evidence="6" id="KW-1185">Reference proteome</keyword>
<dbReference type="AlphaFoldDB" id="D9SI26"/>
<dbReference type="Proteomes" id="UP000001235">
    <property type="component" value="Chromosome"/>
</dbReference>
<gene>
    <name evidence="5" type="ordered locus">Galf_2111</name>
</gene>
<keyword evidence="5" id="KW-0449">Lipoprotein</keyword>
<dbReference type="GO" id="GO:0016020">
    <property type="term" value="C:membrane"/>
    <property type="evidence" value="ECO:0007669"/>
    <property type="project" value="InterPro"/>
</dbReference>
<dbReference type="Pfam" id="PF04333">
    <property type="entry name" value="MlaA"/>
    <property type="match status" value="1"/>
</dbReference>
<dbReference type="STRING" id="395494.Galf_2111"/>
<evidence type="ECO:0000313" key="5">
    <source>
        <dbReference type="EMBL" id="ADL56116.1"/>
    </source>
</evidence>